<keyword evidence="7" id="KW-1185">Reference proteome</keyword>
<dbReference type="InterPro" id="IPR056798">
    <property type="entry name" value="ADH_Fe_C"/>
</dbReference>
<comment type="cofactor">
    <cofactor evidence="1">
        <name>Fe cation</name>
        <dbReference type="ChEBI" id="CHEBI:24875"/>
    </cofactor>
</comment>
<keyword evidence="3" id="KW-0560">Oxidoreductase</keyword>
<dbReference type="PANTHER" id="PTHR11496:SF102">
    <property type="entry name" value="ALCOHOL DEHYDROGENASE 4"/>
    <property type="match status" value="1"/>
</dbReference>
<sequence>MCTTILTPPIMCIGGGASGRIADVLIQLNLRRPLIICGPVIIKYGYLERITLPLDHAGLTYGIFSDVPADPTDATVAAASQALQQQDYDCIIGLGGGSPMDTAKMVSLIGPAGGTVRDFAVPQDNASPGLPIIAIPTTAGTGSEATRVSIITDARNDEKLLCLGRAFMPSAALIDYELTLTMPFRLTADTGIDSLTHAIEAYVSRKASQYSDGLALAAMKSLFENIRTACFEPDNVSAREAMMLGSTQAGMAFSNASVALVHGMSRPLGAHFQVPHGLSNAMLLPAVTAFSVPFAMRRYADCARQMGVVPAGTNDTVATRILIEELRRLNEDLKVPSPQQFGIHESDYTTLLPTMAEQALASGSPANNPVVPDIDEIIELYETVFHSSTNVTAPIRSRVAQAL</sequence>
<evidence type="ECO:0000256" key="1">
    <source>
        <dbReference type="ARBA" id="ARBA00001962"/>
    </source>
</evidence>
<organism evidence="6 7">
    <name type="scientific">Halioglobus japonicus</name>
    <dbReference type="NCBI Taxonomy" id="930805"/>
    <lineage>
        <taxon>Bacteria</taxon>
        <taxon>Pseudomonadati</taxon>
        <taxon>Pseudomonadota</taxon>
        <taxon>Gammaproteobacteria</taxon>
        <taxon>Cellvibrionales</taxon>
        <taxon>Halieaceae</taxon>
        <taxon>Halioglobus</taxon>
    </lineage>
</organism>
<dbReference type="InterPro" id="IPR001670">
    <property type="entry name" value="ADH_Fe/GldA"/>
</dbReference>
<evidence type="ECO:0000259" key="4">
    <source>
        <dbReference type="Pfam" id="PF00465"/>
    </source>
</evidence>
<evidence type="ECO:0000313" key="7">
    <source>
        <dbReference type="Proteomes" id="UP000235162"/>
    </source>
</evidence>
<dbReference type="GO" id="GO:0046872">
    <property type="term" value="F:metal ion binding"/>
    <property type="evidence" value="ECO:0007669"/>
    <property type="project" value="InterPro"/>
</dbReference>
<dbReference type="Gene3D" id="1.20.1090.10">
    <property type="entry name" value="Dehydroquinate synthase-like - alpha domain"/>
    <property type="match status" value="1"/>
</dbReference>
<dbReference type="Proteomes" id="UP000235162">
    <property type="component" value="Unassembled WGS sequence"/>
</dbReference>
<dbReference type="Gene3D" id="3.40.50.1970">
    <property type="match status" value="1"/>
</dbReference>
<dbReference type="InterPro" id="IPR039697">
    <property type="entry name" value="Alcohol_dehydrogenase_Fe"/>
</dbReference>
<dbReference type="Pfam" id="PF00465">
    <property type="entry name" value="Fe-ADH"/>
    <property type="match status" value="1"/>
</dbReference>
<dbReference type="AlphaFoldDB" id="A0AAP8SNM7"/>
<dbReference type="RefSeq" id="WP_084199339.1">
    <property type="nucleotide sequence ID" value="NZ_CP019450.1"/>
</dbReference>
<evidence type="ECO:0000256" key="3">
    <source>
        <dbReference type="ARBA" id="ARBA00023002"/>
    </source>
</evidence>
<evidence type="ECO:0000256" key="2">
    <source>
        <dbReference type="ARBA" id="ARBA00007358"/>
    </source>
</evidence>
<reference evidence="6 7" key="1">
    <citation type="submission" date="2018-01" db="EMBL/GenBank/DDBJ databases">
        <title>The draft genome sequence of Halioglobus japonicus S1-36.</title>
        <authorList>
            <person name="Du Z.-J."/>
            <person name="Shi M.-J."/>
        </authorList>
    </citation>
    <scope>NUCLEOTIDE SEQUENCE [LARGE SCALE GENOMIC DNA]</scope>
    <source>
        <strain evidence="6 7">S1-36</strain>
    </source>
</reference>
<dbReference type="EMBL" id="PKUR01000002">
    <property type="protein sequence ID" value="PLW86641.1"/>
    <property type="molecule type" value="Genomic_DNA"/>
</dbReference>
<proteinExistence type="inferred from homology"/>
<comment type="caution">
    <text evidence="6">The sequence shown here is derived from an EMBL/GenBank/DDBJ whole genome shotgun (WGS) entry which is preliminary data.</text>
</comment>
<accession>A0AAP8SNM7</accession>
<dbReference type="Pfam" id="PF25137">
    <property type="entry name" value="ADH_Fe_C"/>
    <property type="match status" value="1"/>
</dbReference>
<feature type="domain" description="Fe-containing alcohol dehydrogenase-like C-terminal" evidence="5">
    <location>
        <begin position="187"/>
        <end position="384"/>
    </location>
</feature>
<evidence type="ECO:0000259" key="5">
    <source>
        <dbReference type="Pfam" id="PF25137"/>
    </source>
</evidence>
<protein>
    <submittedName>
        <fullName evidence="6">Alcohol dehydrogenase</fullName>
    </submittedName>
</protein>
<dbReference type="PANTHER" id="PTHR11496">
    <property type="entry name" value="ALCOHOL DEHYDROGENASE"/>
    <property type="match status" value="1"/>
</dbReference>
<dbReference type="SUPFAM" id="SSF56796">
    <property type="entry name" value="Dehydroquinate synthase-like"/>
    <property type="match status" value="1"/>
</dbReference>
<gene>
    <name evidence="6" type="ORF">C0029_09610</name>
</gene>
<name>A0AAP8SNM7_9GAMM</name>
<dbReference type="FunFam" id="1.20.1090.10:FF:000001">
    <property type="entry name" value="Aldehyde-alcohol dehydrogenase"/>
    <property type="match status" value="1"/>
</dbReference>
<comment type="similarity">
    <text evidence="2">Belongs to the iron-containing alcohol dehydrogenase family.</text>
</comment>
<dbReference type="FunFam" id="3.40.50.1970:FF:000003">
    <property type="entry name" value="Alcohol dehydrogenase, iron-containing"/>
    <property type="match status" value="1"/>
</dbReference>
<dbReference type="GO" id="GO:0004022">
    <property type="term" value="F:alcohol dehydrogenase (NAD+) activity"/>
    <property type="evidence" value="ECO:0007669"/>
    <property type="project" value="TreeGrafter"/>
</dbReference>
<dbReference type="CDD" id="cd08194">
    <property type="entry name" value="Fe-ADH-like"/>
    <property type="match status" value="1"/>
</dbReference>
<dbReference type="KEGG" id="hja:BST95_10580"/>
<evidence type="ECO:0000313" key="6">
    <source>
        <dbReference type="EMBL" id="PLW86641.1"/>
    </source>
</evidence>
<feature type="domain" description="Alcohol dehydrogenase iron-type/glycerol dehydrogenase GldA" evidence="4">
    <location>
        <begin position="8"/>
        <end position="175"/>
    </location>
</feature>